<evidence type="ECO:0000313" key="1">
    <source>
        <dbReference type="EMBL" id="RUL70507.1"/>
    </source>
</evidence>
<name>A0A3S0PFU3_9GAMM</name>
<keyword evidence="2" id="KW-1185">Reference proteome</keyword>
<protein>
    <submittedName>
        <fullName evidence="1">Uncharacterized protein</fullName>
    </submittedName>
</protein>
<reference evidence="1 2" key="1">
    <citation type="submission" date="2018-12" db="EMBL/GenBank/DDBJ databases">
        <title>Dyella dinghuensis sp. nov. DHOA06 and Dyella choica sp. nov. 4M-K27, isolated from forest soil.</title>
        <authorList>
            <person name="Qiu L.-H."/>
            <person name="Gao Z.-H."/>
        </authorList>
    </citation>
    <scope>NUCLEOTIDE SEQUENCE [LARGE SCALE GENOMIC DNA]</scope>
    <source>
        <strain evidence="1 2">4M-K27</strain>
    </source>
</reference>
<evidence type="ECO:0000313" key="2">
    <source>
        <dbReference type="Proteomes" id="UP000274358"/>
    </source>
</evidence>
<sequence>MNSQQQYIASMPSEGFLSAHLNLSDRPKSGETKRRIRIVGHDTSLATENVSIFWPDIELALGDVVELAVLEDGIGSPPSSIRRSSQDQGNLFASNELAAEALAIGHEFEKKILSLLQKAEMAETGEEAKKIRLATGHLIAALGEHLFAPIWRRHSDLVPPEMKGELL</sequence>
<proteinExistence type="predicted"/>
<comment type="caution">
    <text evidence="1">The sequence shown here is derived from an EMBL/GenBank/DDBJ whole genome shotgun (WGS) entry which is preliminary data.</text>
</comment>
<dbReference type="EMBL" id="RYYV01000022">
    <property type="protein sequence ID" value="RUL70507.1"/>
    <property type="molecule type" value="Genomic_DNA"/>
</dbReference>
<dbReference type="AlphaFoldDB" id="A0A3S0PFU3"/>
<accession>A0A3S0PFU3</accession>
<organism evidence="1 2">
    <name type="scientific">Dyella choica</name>
    <dbReference type="NCBI Taxonomy" id="1927959"/>
    <lineage>
        <taxon>Bacteria</taxon>
        <taxon>Pseudomonadati</taxon>
        <taxon>Pseudomonadota</taxon>
        <taxon>Gammaproteobacteria</taxon>
        <taxon>Lysobacterales</taxon>
        <taxon>Rhodanobacteraceae</taxon>
        <taxon>Dyella</taxon>
    </lineage>
</organism>
<dbReference type="Proteomes" id="UP000274358">
    <property type="component" value="Unassembled WGS sequence"/>
</dbReference>
<dbReference type="RefSeq" id="WP_126686594.1">
    <property type="nucleotide sequence ID" value="NZ_RYYV01000022.1"/>
</dbReference>
<gene>
    <name evidence="1" type="ORF">EKH80_20115</name>
</gene>